<comment type="caution">
    <text evidence="4">The sequence shown here is derived from an EMBL/GenBank/DDBJ whole genome shotgun (WGS) entry which is preliminary data.</text>
</comment>
<evidence type="ECO:0000259" key="3">
    <source>
        <dbReference type="Pfam" id="PF22494"/>
    </source>
</evidence>
<protein>
    <submittedName>
        <fullName evidence="4">Alkaline phosphatase</fullName>
    </submittedName>
</protein>
<dbReference type="eggNOG" id="COG2374">
    <property type="taxonomic scope" value="Bacteria"/>
</dbReference>
<dbReference type="eggNOG" id="COG0737">
    <property type="taxonomic scope" value="Bacteria"/>
</dbReference>
<dbReference type="eggNOG" id="COG2931">
    <property type="taxonomic scope" value="Bacteria"/>
</dbReference>
<gene>
    <name evidence="4" type="ORF">R2601_20576</name>
</gene>
<dbReference type="Pfam" id="PF22494">
    <property type="entry name" value="choice_anch_I"/>
    <property type="match status" value="1"/>
</dbReference>
<dbReference type="GO" id="GO:0016787">
    <property type="term" value="F:hydrolase activity"/>
    <property type="evidence" value="ECO:0007669"/>
    <property type="project" value="InterPro"/>
</dbReference>
<organism evidence="4 5">
    <name type="scientific">Salipiger bermudensis (strain DSM 26914 / JCM 13377 / KCTC 12554 / HTCC2601)</name>
    <name type="common">Pelagibaca bermudensis</name>
    <dbReference type="NCBI Taxonomy" id="314265"/>
    <lineage>
        <taxon>Bacteria</taxon>
        <taxon>Pseudomonadati</taxon>
        <taxon>Pseudomonadota</taxon>
        <taxon>Alphaproteobacteria</taxon>
        <taxon>Rhodobacterales</taxon>
        <taxon>Roseobacteraceae</taxon>
        <taxon>Salipiger</taxon>
    </lineage>
</organism>
<reference evidence="4 5" key="1">
    <citation type="journal article" date="2010" name="J. Bacteriol.">
        <title>Genome sequences of Pelagibaca bermudensis HTCC2601T and Maritimibacter alkaliphilus HTCC2654T, the type strains of two marine Roseobacter genera.</title>
        <authorList>
            <person name="Thrash J.C."/>
            <person name="Cho J.C."/>
            <person name="Ferriera S."/>
            <person name="Johnson J."/>
            <person name="Vergin K.L."/>
            <person name="Giovannoni S.J."/>
        </authorList>
    </citation>
    <scope>NUCLEOTIDE SEQUENCE [LARGE SCALE GENOMIC DNA]</scope>
    <source>
        <strain evidence="5">DSM 26914 / JCM 13377 / KCTC 12554 / HTCC2601</strain>
    </source>
</reference>
<dbReference type="NCBIfam" id="NF038117">
    <property type="entry name" value="choice_anch_I"/>
    <property type="match status" value="1"/>
</dbReference>
<name>Q0FNR4_SALBH</name>
<evidence type="ECO:0000313" key="4">
    <source>
        <dbReference type="EMBL" id="EAU45841.1"/>
    </source>
</evidence>
<dbReference type="SUPFAM" id="SSF56300">
    <property type="entry name" value="Metallo-dependent phosphatases"/>
    <property type="match status" value="1"/>
</dbReference>
<dbReference type="Gene3D" id="3.60.10.10">
    <property type="entry name" value="Endonuclease/exonuclease/phosphatase"/>
    <property type="match status" value="1"/>
</dbReference>
<dbReference type="InterPro" id="IPR006179">
    <property type="entry name" value="5_nucleotidase/apyrase"/>
</dbReference>
<dbReference type="Gene3D" id="3.60.21.10">
    <property type="match status" value="1"/>
</dbReference>
<dbReference type="Pfam" id="PF03372">
    <property type="entry name" value="Exo_endo_phos"/>
    <property type="match status" value="1"/>
</dbReference>
<feature type="domain" description="5'-Nucleotidase C-terminal" evidence="1">
    <location>
        <begin position="593"/>
        <end position="775"/>
    </location>
</feature>
<feature type="domain" description="Choice-of-anchor I" evidence="3">
    <location>
        <begin position="870"/>
        <end position="1327"/>
    </location>
</feature>
<dbReference type="InterPro" id="IPR036907">
    <property type="entry name" value="5'-Nucleotdase_C_sf"/>
</dbReference>
<keyword evidence="5" id="KW-1185">Reference proteome</keyword>
<feature type="domain" description="Endonuclease/exonuclease/phosphatase" evidence="2">
    <location>
        <begin position="1655"/>
        <end position="1902"/>
    </location>
</feature>
<dbReference type="InterPro" id="IPR008334">
    <property type="entry name" value="5'-Nucleotdase_C"/>
</dbReference>
<accession>Q0FNR4</accession>
<sequence>MAFDLRISEIFSGQSGSDLTSDWFEITNIGTTAWVQGVDADLFYDDESEDATTADAITGLTAIAPGESVIVLVDSTDIAAFEAAWGDVRDLSNVQIGTIDSAAGLGGGGDAVTLFADRAGDGVDAGDVIDSAAYPETDANDGQTWDVAAQAFSQAGVDGAVATNAMGGDAANVPNVGSPGSVANADALAPAAPGDADFTLELLHFTDQEAAAAAVVDAPNLSAVLNALRAEDLGEDGLADNTLVLSSGDAIIPGLFFDASEAVFGSAGIADIQIQNELGVQAIALGNHEFDYGTELLASLIDGSAEGDFSALTGSTLEGLDFTGTDMPYLSTNLDFSTDANMAGLVTEGGQAPQANVVSSSTVIDTNGEMIGVVGATTPTLATISSPGDVTVNPAWASGTPTDAELDALAAEIQAEVDTLLEANPEMNKVVLLAHMQQISIELDLAERLTDVDIIVAGGSNTRLFDDDDTPRAGDSDQGQYPLFVENAGGTNTAVVNTDGSYKYVGRLVIDFDADGNIIAESYDETISGAYATDEAGVAALEAEGLIDPEIQDIADAIEAQIVATESNVFGVSEVFLNGNRTGTGAVDDPDGVRTQETNLGNLTADANLAAAQAVDETVVVSIKNGGGIRASIGETIVPAAGTEAVRSANSEVTDGDGNVVKPEGGISQNDIQAALAFNNGLSLVTVTRQELINVLEHALGDIGGGRFPQVSGLQFSYDADNEAGSRVVDASIVDPETGEVIAELMSDGALVGDASEGFRIVTLNYLAGGGDGYPFDALAAADRVDLYDLDGDGENDGATGDATFADDGTEQDALAEYLDDVYNPANGGTAYAEDDTGLDGDTRIIDVDAVDSAPQGPVATEQLTFTRSELSVDSESGAEIPAFDPTTNKIFVAGGETSVEMITLASDLTASQIETLDIAALVPGASAVTSVDVKNGVLVAAVQVEDADGNQTNGVAAFFNTADGSLITTVEVGIGPDMVTFTPDGTKVLTADEGENDDPIDPAGSISIIDVTPADAATWTADVNGFEGFDAATLDAAGVRLFPGKTPEFDLEPEYIAVSADSSQAFVTLQEANAIATVDLTTGEIISIEGLGTVDHALDGNEIDTNDEDGVLTLGTAPVKGLRMPDGLTSFTVGGQAYFITANEGDARDSDVRLADVTLDETAFPNAAELQDNAVMGRLQISGIDGDTDGDGDYDALYSYGSRSFSIFDAEGNLVFDSGSALAEIADAAGIYPDGRSDNKGTEPENVTVGQIGSQTFAFVALERASAVAVFDVTDPTDPAYVNLISDEADSEPEGLEFVSMQDSPSGKPLLIVTNEDSKTTVVHEIEVATLHTTIGDVQGAGHVSAYVRGSMTDAEFLAANAEASVYNVYSGQQVRVEGVVTAVDGNGFYLQDPTGDGDAATSDAIFVYSGSEPTVAVGDSVAVTGEVAEYYPGGSASGNLPTTQLVSPQIETIADLGPVTATIIGEGGVMLPDMSIDGDSFAEFDVDTDGLDAFEALEGMLVTAQDMVAVSGTNAYNELFAVTDMGANASGLSQRGTLNISESDFNPERIQIDPDYDLLDLDLSAINTGDSLGNVTGVMNYDYGNFQITPTVDFLSQVVSAGLEPEVSTLTAGEGELLIASYNVLNLDPVIEDEANILPGTYNAVDDDLGDGRFDAIANQIVSNLNTPDIIGLQEIQDNTGAEGTDDVTSASDTLQQLIDSIAAAGGPTYAYIDNTFIADDTSGGIPGGNIRTAYLYNPERVSVVEGSVRTISSQDAGAAFEGGRLPLVASFAFGDEEVTVVNNHFSSKSGSAPIMGIDQEFADLQEDPSVNGAVDERQAQSAEVQGFVDELLAEDGAANVVVLGDFNEFEFVSPLEELEGSGLVNLTNSLPEDERYSYSFQGNSQSLDHILVSNNLGLDAEFDAVHVNSEFAVTDESASDHDPVLAKVSLGSKSFAGVTEGFQRTFGGAHSSADLVIDGQQVSFGGTTFGVDADLETGRFLSASDGNTTELAFVGDLLGNGADLREAEEVSEDQINGIAFDDYLIGNGQADFTIELDSSEAGYHNSLGYYYYDRETGTASNVTILEADVKSPAGGASYQIDNVDEGAELAFFVVRDGEDMVEGLSDELVFDFTGDKPVLQDNGVDLDLDIYHSLGAEFSADDREHFLSGAVADGSGLRVGVEDKMNTGDADYQDVVFLVSRDEDFVFV</sequence>
<proteinExistence type="predicted"/>
<dbReference type="SUPFAM" id="SSF50969">
    <property type="entry name" value="YVTN repeat-like/Quinoprotein amine dehydrogenase"/>
    <property type="match status" value="1"/>
</dbReference>
<dbReference type="InterPro" id="IPR015943">
    <property type="entry name" value="WD40/YVTN_repeat-like_dom_sf"/>
</dbReference>
<dbReference type="RefSeq" id="WP_007798968.1">
    <property type="nucleotide sequence ID" value="NZ_DS022276.1"/>
</dbReference>
<evidence type="ECO:0000259" key="2">
    <source>
        <dbReference type="Pfam" id="PF03372"/>
    </source>
</evidence>
<evidence type="ECO:0000259" key="1">
    <source>
        <dbReference type="Pfam" id="PF02872"/>
    </source>
</evidence>
<dbReference type="Gene3D" id="3.90.780.10">
    <property type="entry name" value="5'-Nucleotidase, C-terminal domain"/>
    <property type="match status" value="1"/>
</dbReference>
<dbReference type="STRING" id="314265.R2601_20576"/>
<dbReference type="PANTHER" id="PTHR42834">
    <property type="entry name" value="ENDONUCLEASE/EXONUCLEASE/PHOSPHATASE FAMILY PROTEIN (AFU_ORTHOLOGUE AFUA_3G09210)"/>
    <property type="match status" value="1"/>
</dbReference>
<dbReference type="InterPro" id="IPR036691">
    <property type="entry name" value="Endo/exonu/phosph_ase_sf"/>
</dbReference>
<dbReference type="EMBL" id="AATQ01000021">
    <property type="protein sequence ID" value="EAU45841.1"/>
    <property type="molecule type" value="Genomic_DNA"/>
</dbReference>
<dbReference type="Gene3D" id="2.130.10.10">
    <property type="entry name" value="YVTN repeat-like/Quinoprotein amine dehydrogenase"/>
    <property type="match status" value="1"/>
</dbReference>
<dbReference type="Proteomes" id="UP000006230">
    <property type="component" value="Unassembled WGS sequence"/>
</dbReference>
<dbReference type="PRINTS" id="PR01607">
    <property type="entry name" value="APYRASEFAMLY"/>
</dbReference>
<dbReference type="CDD" id="cd04486">
    <property type="entry name" value="YhcR_OBF_like"/>
    <property type="match status" value="1"/>
</dbReference>
<dbReference type="InterPro" id="IPR011044">
    <property type="entry name" value="Quino_amine_DH_bsu"/>
</dbReference>
<dbReference type="InterPro" id="IPR005135">
    <property type="entry name" value="Endo/exonuclease/phosphatase"/>
</dbReference>
<dbReference type="SUPFAM" id="SSF56219">
    <property type="entry name" value="DNase I-like"/>
    <property type="match status" value="1"/>
</dbReference>
<dbReference type="InterPro" id="IPR055188">
    <property type="entry name" value="Choice_anch_I"/>
</dbReference>
<dbReference type="eggNOG" id="COG3391">
    <property type="taxonomic scope" value="Bacteria"/>
</dbReference>
<dbReference type="HOGENOM" id="CLU_232170_0_0_5"/>
<dbReference type="Pfam" id="PF02872">
    <property type="entry name" value="5_nucleotid_C"/>
    <property type="match status" value="1"/>
</dbReference>
<dbReference type="PANTHER" id="PTHR42834:SF1">
    <property type="entry name" value="ENDONUCLEASE_EXONUCLEASE_PHOSPHATASE FAMILY PROTEIN (AFU_ORTHOLOGUE AFUA_3G09210)"/>
    <property type="match status" value="1"/>
</dbReference>
<evidence type="ECO:0000313" key="5">
    <source>
        <dbReference type="Proteomes" id="UP000006230"/>
    </source>
</evidence>
<dbReference type="SUPFAM" id="SSF55816">
    <property type="entry name" value="5'-nucleotidase (syn. UDP-sugar hydrolase), C-terminal domain"/>
    <property type="match status" value="1"/>
</dbReference>
<dbReference type="GO" id="GO:0009166">
    <property type="term" value="P:nucleotide catabolic process"/>
    <property type="evidence" value="ECO:0007669"/>
    <property type="project" value="InterPro"/>
</dbReference>
<dbReference type="InterPro" id="IPR029052">
    <property type="entry name" value="Metallo-depent_PP-like"/>
</dbReference>
<dbReference type="CDD" id="cd10283">
    <property type="entry name" value="MnuA_DNase1-like"/>
    <property type="match status" value="1"/>
</dbReference>